<name>A0A5J4V2G8_9EUKA</name>
<proteinExistence type="predicted"/>
<reference evidence="1 2" key="1">
    <citation type="submission" date="2019-03" db="EMBL/GenBank/DDBJ databases">
        <title>Single cell metagenomics reveals metabolic interactions within the superorganism composed of flagellate Streblomastix strix and complex community of Bacteroidetes bacteria on its surface.</title>
        <authorList>
            <person name="Treitli S.C."/>
            <person name="Kolisko M."/>
            <person name="Husnik F."/>
            <person name="Keeling P."/>
            <person name="Hampl V."/>
        </authorList>
    </citation>
    <scope>NUCLEOTIDE SEQUENCE [LARGE SCALE GENOMIC DNA]</scope>
    <source>
        <strain evidence="1">ST1C</strain>
    </source>
</reference>
<dbReference type="AlphaFoldDB" id="A0A5J4V2G8"/>
<dbReference type="EMBL" id="SNRW01010667">
    <property type="protein sequence ID" value="KAA6376245.1"/>
    <property type="molecule type" value="Genomic_DNA"/>
</dbReference>
<gene>
    <name evidence="1" type="ORF">EZS28_028229</name>
</gene>
<organism evidence="1 2">
    <name type="scientific">Streblomastix strix</name>
    <dbReference type="NCBI Taxonomy" id="222440"/>
    <lineage>
        <taxon>Eukaryota</taxon>
        <taxon>Metamonada</taxon>
        <taxon>Preaxostyla</taxon>
        <taxon>Oxymonadida</taxon>
        <taxon>Streblomastigidae</taxon>
        <taxon>Streblomastix</taxon>
    </lineage>
</organism>
<evidence type="ECO:0000313" key="2">
    <source>
        <dbReference type="Proteomes" id="UP000324800"/>
    </source>
</evidence>
<dbReference type="Proteomes" id="UP000324800">
    <property type="component" value="Unassembled WGS sequence"/>
</dbReference>
<evidence type="ECO:0000313" key="1">
    <source>
        <dbReference type="EMBL" id="KAA6376245.1"/>
    </source>
</evidence>
<protein>
    <submittedName>
        <fullName evidence="1">Uncharacterized protein</fullName>
    </submittedName>
</protein>
<sequence length="137" mass="15861">MGNDFSLSDDSIICVPLIPSLEDVELKSNIFSHTKENDNYTTILFDPVIKKGVARFEVLRISDLIKVGIADESVRYNRKEAPNVRGCDKVVQYDHNIGMFHCGGNWIKGNDKFDDGDRIVMEVYMNRIRFVYKYYQK</sequence>
<dbReference type="OrthoDB" id="2306477at2759"/>
<accession>A0A5J4V2G8</accession>
<comment type="caution">
    <text evidence="1">The sequence shown here is derived from an EMBL/GenBank/DDBJ whole genome shotgun (WGS) entry which is preliminary data.</text>
</comment>